<comment type="catalytic activity">
    <reaction evidence="8">
        <text>RNA(n+1) + phosphate = RNA(n) + a ribonucleoside 5'-diphosphate</text>
        <dbReference type="Rhea" id="RHEA:22096"/>
        <dbReference type="Rhea" id="RHEA-COMP:14527"/>
        <dbReference type="Rhea" id="RHEA-COMP:17342"/>
        <dbReference type="ChEBI" id="CHEBI:43474"/>
        <dbReference type="ChEBI" id="CHEBI:57930"/>
        <dbReference type="ChEBI" id="CHEBI:140395"/>
        <dbReference type="EC" id="2.7.7.8"/>
    </reaction>
</comment>
<dbReference type="InterPro" id="IPR027408">
    <property type="entry name" value="PNPase/RNase_PH_dom_sf"/>
</dbReference>
<dbReference type="InterPro" id="IPR003029">
    <property type="entry name" value="S1_domain"/>
</dbReference>
<evidence type="ECO:0000256" key="3">
    <source>
        <dbReference type="ARBA" id="ARBA00022679"/>
    </source>
</evidence>
<evidence type="ECO:0000313" key="11">
    <source>
        <dbReference type="Proteomes" id="UP000013964"/>
    </source>
</evidence>
<dbReference type="AlphaFoldDB" id="R4U4A9"/>
<dbReference type="CDD" id="cd02393">
    <property type="entry name" value="KH-I_PNPase"/>
    <property type="match status" value="1"/>
</dbReference>
<evidence type="ECO:0000256" key="1">
    <source>
        <dbReference type="ARBA" id="ARBA00007404"/>
    </source>
</evidence>
<evidence type="ECO:0000256" key="6">
    <source>
        <dbReference type="ARBA" id="ARBA00022842"/>
    </source>
</evidence>
<accession>R4U4A9</accession>
<dbReference type="InterPro" id="IPR036345">
    <property type="entry name" value="ExoRNase_PH_dom2_sf"/>
</dbReference>
<dbReference type="Gene3D" id="3.30.230.70">
    <property type="entry name" value="GHMP Kinase, N-terminal domain"/>
    <property type="match status" value="2"/>
</dbReference>
<dbReference type="Pfam" id="PF00575">
    <property type="entry name" value="S1"/>
    <property type="match status" value="1"/>
</dbReference>
<dbReference type="eggNOG" id="COG1185">
    <property type="taxonomic scope" value="Bacteria"/>
</dbReference>
<dbReference type="KEGG" id="scr:SCHRY_v1c08270"/>
<protein>
    <recommendedName>
        <fullName evidence="8">Polyribonucleotide nucleotidyltransferase</fullName>
        <ecNumber evidence="8">2.7.7.8</ecNumber>
    </recommendedName>
    <alternativeName>
        <fullName evidence="8">Polynucleotide phosphorylase</fullName>
        <shortName evidence="8">PNPase</shortName>
    </alternativeName>
</protein>
<gene>
    <name evidence="8 10" type="primary">pnp</name>
    <name evidence="10" type="ORF">SCHRY_v1c08270</name>
</gene>
<dbReference type="PANTHER" id="PTHR11252">
    <property type="entry name" value="POLYRIBONUCLEOTIDE NUCLEOTIDYLTRANSFERASE"/>
    <property type="match status" value="1"/>
</dbReference>
<dbReference type="HAMAP" id="MF_01595">
    <property type="entry name" value="PNPase"/>
    <property type="match status" value="1"/>
</dbReference>
<keyword evidence="7 8" id="KW-0694">RNA-binding</keyword>
<dbReference type="GO" id="GO:0004654">
    <property type="term" value="F:polyribonucleotide nucleotidyltransferase activity"/>
    <property type="evidence" value="ECO:0007669"/>
    <property type="project" value="UniProtKB-UniRule"/>
</dbReference>
<dbReference type="PROSITE" id="PS50126">
    <property type="entry name" value="S1"/>
    <property type="match status" value="1"/>
</dbReference>
<sequence length="716" mass="79608">MYDKINKNIKKGDTMAKQIFKKIINNKEITVEHGQLAKQASGSILIRLGKTVILATATTNPTPTELDFFPLTVVFQEKLYSVGKIPGGFLKREGKPSEYGILSARVIDRALRPLFSENFRNEVQIVINVLAVDNDHDVRIASLFGASLALGISKIPFNGPVASALVTIDEKNQIIVMPTLEQLNNGRMELIVAGTENEINMVEAGCQQSSEEEVLQAIMVGHQFIKELNAFQSEIISAVGESKMVVELFTIREEISNFVQQHYADQLIKAAQIREKIERYQTISEIEKQAIVKFPWSEEKDEKLKRRMLLELSTCLKNVVRDEIRHQITVQKLRLDNRQLDEIRPLDSEIDLLPIVHGSALFTRGETQVLSIVTLGALGENQIIDGITDEEGKRFMHHYNFPPFSVGETGRMGAPSRREIGHGALGEKALLQILPSEKEFPYTIRIVSEVLESNGSTSQAAICASTLALMAAGVPIKTPVVGIAMGLVKNDENYTILTDIQGMEDHLGDMDFKVAGTKDGICALQMDIKISGITQEILWEALLAAKKARTTLLANILATIPAPRIELAPTAPKMKTFMIPVEKIRDVIGTGGKTITSIIEKSNNVKIDIEDDGQVTIYHKDYEAINRAYQLIKDIVFPVEINQELIGTVVKIEKFGAFVNLKENLDGLIHISKLADHRVEKTEDIVNVNDQVKVKVIELDSKGKIKLKLLEVIKSK</sequence>
<evidence type="ECO:0000256" key="8">
    <source>
        <dbReference type="HAMAP-Rule" id="MF_01595"/>
    </source>
</evidence>
<dbReference type="InterPro" id="IPR012340">
    <property type="entry name" value="NA-bd_OB-fold"/>
</dbReference>
<dbReference type="SMART" id="SM00316">
    <property type="entry name" value="S1"/>
    <property type="match status" value="1"/>
</dbReference>
<keyword evidence="3 8" id="KW-0808">Transferase</keyword>
<dbReference type="Proteomes" id="UP000013964">
    <property type="component" value="Chromosome"/>
</dbReference>
<dbReference type="Pfam" id="PF01138">
    <property type="entry name" value="RNase_PH"/>
    <property type="match status" value="2"/>
</dbReference>
<dbReference type="GO" id="GO:0006396">
    <property type="term" value="P:RNA processing"/>
    <property type="evidence" value="ECO:0007669"/>
    <property type="project" value="InterPro"/>
</dbReference>
<comment type="function">
    <text evidence="8">Involved in mRNA degradation. Catalyzes the phosphorolysis of single-stranded polyribonucleotides processively in the 3'- to 5'-direction.</text>
</comment>
<dbReference type="GO" id="GO:0000175">
    <property type="term" value="F:3'-5'-RNA exonuclease activity"/>
    <property type="evidence" value="ECO:0007669"/>
    <property type="project" value="TreeGrafter"/>
</dbReference>
<dbReference type="Gene3D" id="3.30.1370.10">
    <property type="entry name" value="K Homology domain, type 1"/>
    <property type="match status" value="1"/>
</dbReference>
<keyword evidence="2 8" id="KW-0963">Cytoplasm</keyword>
<organism evidence="10 11">
    <name type="scientific">Spiroplasma chrysopicola DF-1</name>
    <dbReference type="NCBI Taxonomy" id="1276227"/>
    <lineage>
        <taxon>Bacteria</taxon>
        <taxon>Bacillati</taxon>
        <taxon>Mycoplasmatota</taxon>
        <taxon>Mollicutes</taxon>
        <taxon>Entomoplasmatales</taxon>
        <taxon>Spiroplasmataceae</taxon>
        <taxon>Spiroplasma</taxon>
    </lineage>
</organism>
<dbReference type="EMBL" id="CP005077">
    <property type="protein sequence ID" value="AGM25403.1"/>
    <property type="molecule type" value="Genomic_DNA"/>
</dbReference>
<keyword evidence="4 8" id="KW-0548">Nucleotidyltransferase</keyword>
<dbReference type="EC" id="2.7.7.8" evidence="8"/>
<dbReference type="PROSITE" id="PS50084">
    <property type="entry name" value="KH_TYPE_1"/>
    <property type="match status" value="1"/>
</dbReference>
<dbReference type="InterPro" id="IPR036612">
    <property type="entry name" value="KH_dom_type_1_sf"/>
</dbReference>
<evidence type="ECO:0000259" key="9">
    <source>
        <dbReference type="PROSITE" id="PS50126"/>
    </source>
</evidence>
<dbReference type="PIRSF" id="PIRSF005499">
    <property type="entry name" value="PNPase"/>
    <property type="match status" value="1"/>
</dbReference>
<dbReference type="SUPFAM" id="SSF54791">
    <property type="entry name" value="Eukaryotic type KH-domain (KH-domain type I)"/>
    <property type="match status" value="1"/>
</dbReference>
<dbReference type="GO" id="GO:0005829">
    <property type="term" value="C:cytosol"/>
    <property type="evidence" value="ECO:0007669"/>
    <property type="project" value="UniProtKB-ARBA"/>
</dbReference>
<comment type="subcellular location">
    <subcellularLocation>
        <location evidence="8">Cytoplasm</location>
    </subcellularLocation>
</comment>
<evidence type="ECO:0000256" key="4">
    <source>
        <dbReference type="ARBA" id="ARBA00022695"/>
    </source>
</evidence>
<dbReference type="Pfam" id="PF03725">
    <property type="entry name" value="RNase_PH_C"/>
    <property type="match status" value="2"/>
</dbReference>
<evidence type="ECO:0000256" key="7">
    <source>
        <dbReference type="ARBA" id="ARBA00022884"/>
    </source>
</evidence>
<dbReference type="FunFam" id="3.30.230.70:FF:000001">
    <property type="entry name" value="Polyribonucleotide nucleotidyltransferase"/>
    <property type="match status" value="1"/>
</dbReference>
<dbReference type="InterPro" id="IPR036456">
    <property type="entry name" value="PNPase_PH_RNA-bd_sf"/>
</dbReference>
<feature type="binding site" evidence="8">
    <location>
        <position position="505"/>
    </location>
    <ligand>
        <name>Mg(2+)</name>
        <dbReference type="ChEBI" id="CHEBI:18420"/>
    </ligand>
</feature>
<keyword evidence="6 8" id="KW-0460">Magnesium</keyword>
<dbReference type="SMART" id="SM00322">
    <property type="entry name" value="KH"/>
    <property type="match status" value="1"/>
</dbReference>
<dbReference type="SUPFAM" id="SSF50249">
    <property type="entry name" value="Nucleic acid-binding proteins"/>
    <property type="match status" value="1"/>
</dbReference>
<name>R4U4A9_9MOLU</name>
<dbReference type="GO" id="GO:0006402">
    <property type="term" value="P:mRNA catabolic process"/>
    <property type="evidence" value="ECO:0007669"/>
    <property type="project" value="UniProtKB-UniRule"/>
</dbReference>
<dbReference type="SUPFAM" id="SSF55666">
    <property type="entry name" value="Ribonuclease PH domain 2-like"/>
    <property type="match status" value="2"/>
</dbReference>
<dbReference type="PATRIC" id="fig|1276227.3.peg.836"/>
<dbReference type="InterPro" id="IPR015848">
    <property type="entry name" value="PNPase_PH_RNA-bd_bac/org-type"/>
</dbReference>
<dbReference type="Pfam" id="PF03726">
    <property type="entry name" value="PNPase"/>
    <property type="match status" value="1"/>
</dbReference>
<dbReference type="CDD" id="cd11364">
    <property type="entry name" value="RNase_PH_PNPase_2"/>
    <property type="match status" value="1"/>
</dbReference>
<comment type="similarity">
    <text evidence="1 8">Belongs to the polyribonucleotide nucleotidyltransferase family.</text>
</comment>
<keyword evidence="11" id="KW-1185">Reference proteome</keyword>
<dbReference type="GO" id="GO:0000287">
    <property type="term" value="F:magnesium ion binding"/>
    <property type="evidence" value="ECO:0007669"/>
    <property type="project" value="UniProtKB-UniRule"/>
</dbReference>
<dbReference type="FunFam" id="3.30.230.70:FF:000002">
    <property type="entry name" value="Polyribonucleotide nucleotidyltransferase"/>
    <property type="match status" value="1"/>
</dbReference>
<dbReference type="InterPro" id="IPR001247">
    <property type="entry name" value="ExoRNase_PH_dom1"/>
</dbReference>
<evidence type="ECO:0000256" key="5">
    <source>
        <dbReference type="ARBA" id="ARBA00022723"/>
    </source>
</evidence>
<dbReference type="Gene3D" id="2.40.50.140">
    <property type="entry name" value="Nucleic acid-binding proteins"/>
    <property type="match status" value="1"/>
</dbReference>
<dbReference type="STRING" id="1276227.SCHRY_v1c08270"/>
<dbReference type="InterPro" id="IPR020568">
    <property type="entry name" value="Ribosomal_Su5_D2-typ_SF"/>
</dbReference>
<feature type="binding site" evidence="8">
    <location>
        <position position="511"/>
    </location>
    <ligand>
        <name>Mg(2+)</name>
        <dbReference type="ChEBI" id="CHEBI:18420"/>
    </ligand>
</feature>
<dbReference type="GO" id="GO:0003723">
    <property type="term" value="F:RNA binding"/>
    <property type="evidence" value="ECO:0007669"/>
    <property type="project" value="UniProtKB-UniRule"/>
</dbReference>
<dbReference type="SUPFAM" id="SSF54211">
    <property type="entry name" value="Ribosomal protein S5 domain 2-like"/>
    <property type="match status" value="2"/>
</dbReference>
<dbReference type="NCBIfam" id="NF008805">
    <property type="entry name" value="PRK11824.1"/>
    <property type="match status" value="1"/>
</dbReference>
<dbReference type="SUPFAM" id="SSF46915">
    <property type="entry name" value="Polynucleotide phosphorylase/guanosine pentaphosphate synthase (PNPase/GPSI), domain 3"/>
    <property type="match status" value="1"/>
</dbReference>
<dbReference type="Pfam" id="PF00013">
    <property type="entry name" value="KH_1"/>
    <property type="match status" value="1"/>
</dbReference>
<reference evidence="10 11" key="1">
    <citation type="journal article" date="2013" name="Genome Biol. Evol.">
        <title>Complete genomes of two dipteran-associated spiroplasmas provided insights into the origin, dynamics, and impacts of viral invasion in spiroplasma.</title>
        <authorList>
            <person name="Ku C."/>
            <person name="Lo W.S."/>
            <person name="Chen L.L."/>
            <person name="Kuo C.H."/>
        </authorList>
    </citation>
    <scope>NUCLEOTIDE SEQUENCE [LARGE SCALE GENOMIC DNA]</scope>
    <source>
        <strain evidence="10 11">DF-1</strain>
    </source>
</reference>
<dbReference type="PANTHER" id="PTHR11252:SF0">
    <property type="entry name" value="POLYRIBONUCLEOTIDE NUCLEOTIDYLTRANSFERASE 1, MITOCHONDRIAL"/>
    <property type="match status" value="1"/>
</dbReference>
<dbReference type="InterPro" id="IPR004088">
    <property type="entry name" value="KH_dom_type_1"/>
</dbReference>
<dbReference type="FunFam" id="3.30.1370.10:FF:000001">
    <property type="entry name" value="Polyribonucleotide nucleotidyltransferase"/>
    <property type="match status" value="1"/>
</dbReference>
<comment type="cofactor">
    <cofactor evidence="8">
        <name>Mg(2+)</name>
        <dbReference type="ChEBI" id="CHEBI:18420"/>
    </cofactor>
</comment>
<dbReference type="HOGENOM" id="CLU_004217_2_2_14"/>
<evidence type="ECO:0000256" key="2">
    <source>
        <dbReference type="ARBA" id="ARBA00022490"/>
    </source>
</evidence>
<dbReference type="InterPro" id="IPR012162">
    <property type="entry name" value="PNPase"/>
</dbReference>
<keyword evidence="5 8" id="KW-0479">Metal-binding</keyword>
<dbReference type="NCBIfam" id="TIGR03591">
    <property type="entry name" value="polynuc_phos"/>
    <property type="match status" value="1"/>
</dbReference>
<proteinExistence type="inferred from homology"/>
<dbReference type="InterPro" id="IPR004087">
    <property type="entry name" value="KH_dom"/>
</dbReference>
<dbReference type="InterPro" id="IPR015847">
    <property type="entry name" value="ExoRNase_PH_dom2"/>
</dbReference>
<feature type="domain" description="S1 motif" evidence="9">
    <location>
        <begin position="642"/>
        <end position="710"/>
    </location>
</feature>
<evidence type="ECO:0000313" key="10">
    <source>
        <dbReference type="EMBL" id="AGM25403.1"/>
    </source>
</evidence>